<reference evidence="1 2" key="1">
    <citation type="submission" date="2019-05" db="EMBL/GenBank/DDBJ databases">
        <title>Another draft genome of Portunus trituberculatus and its Hox gene families provides insights of decapod evolution.</title>
        <authorList>
            <person name="Jeong J.-H."/>
            <person name="Song I."/>
            <person name="Kim S."/>
            <person name="Choi T."/>
            <person name="Kim D."/>
            <person name="Ryu S."/>
            <person name="Kim W."/>
        </authorList>
    </citation>
    <scope>NUCLEOTIDE SEQUENCE [LARGE SCALE GENOMIC DNA]</scope>
    <source>
        <tissue evidence="1">Muscle</tissue>
    </source>
</reference>
<evidence type="ECO:0000313" key="2">
    <source>
        <dbReference type="Proteomes" id="UP000324222"/>
    </source>
</evidence>
<accession>A0A5B7H331</accession>
<dbReference type="AlphaFoldDB" id="A0A5B7H331"/>
<keyword evidence="2" id="KW-1185">Reference proteome</keyword>
<proteinExistence type="predicted"/>
<dbReference type="Proteomes" id="UP000324222">
    <property type="component" value="Unassembled WGS sequence"/>
</dbReference>
<gene>
    <name evidence="1" type="ORF">E2C01_058473</name>
</gene>
<comment type="caution">
    <text evidence="1">The sequence shown here is derived from an EMBL/GenBank/DDBJ whole genome shotgun (WGS) entry which is preliminary data.</text>
</comment>
<protein>
    <submittedName>
        <fullName evidence="1">Uncharacterized protein</fullName>
    </submittedName>
</protein>
<sequence length="144" mass="15948">MVGFWGSGVAEEEEKTETLRESHWNDNRLSEWNHSLLLLQLLIFFDRKRTVCWGSADSVILEGSPSLRGGAKMNLGRPLASTAPDNLARLLDPRAPVYEESVHIFQGNVVLAASFLTAGTLGAVRRPDDADFIEFLLTSCFRGV</sequence>
<evidence type="ECO:0000313" key="1">
    <source>
        <dbReference type="EMBL" id="MPC64359.1"/>
    </source>
</evidence>
<dbReference type="EMBL" id="VSRR010021977">
    <property type="protein sequence ID" value="MPC64359.1"/>
    <property type="molecule type" value="Genomic_DNA"/>
</dbReference>
<organism evidence="1 2">
    <name type="scientific">Portunus trituberculatus</name>
    <name type="common">Swimming crab</name>
    <name type="synonym">Neptunus trituberculatus</name>
    <dbReference type="NCBI Taxonomy" id="210409"/>
    <lineage>
        <taxon>Eukaryota</taxon>
        <taxon>Metazoa</taxon>
        <taxon>Ecdysozoa</taxon>
        <taxon>Arthropoda</taxon>
        <taxon>Crustacea</taxon>
        <taxon>Multicrustacea</taxon>
        <taxon>Malacostraca</taxon>
        <taxon>Eumalacostraca</taxon>
        <taxon>Eucarida</taxon>
        <taxon>Decapoda</taxon>
        <taxon>Pleocyemata</taxon>
        <taxon>Brachyura</taxon>
        <taxon>Eubrachyura</taxon>
        <taxon>Portunoidea</taxon>
        <taxon>Portunidae</taxon>
        <taxon>Portuninae</taxon>
        <taxon>Portunus</taxon>
    </lineage>
</organism>
<name>A0A5B7H331_PORTR</name>